<evidence type="ECO:0000313" key="2">
    <source>
        <dbReference type="Proteomes" id="UP001165064"/>
    </source>
</evidence>
<sequence length="151" mass="17604">MLFLRPYRWIFLAIRKSNWCGGSDFFNLTDSWINMTSKYSDFCLQPSGYRRNTFNSSEIDHLLRLQSARGFLRAKNQLSDYLKSYRFIQLMARQLIAIFPKQSNSNICYLLETESKSTAIRNNAISNHNLSDLDNFVSVVSAIYQIQLIGH</sequence>
<dbReference type="Proteomes" id="UP001165064">
    <property type="component" value="Unassembled WGS sequence"/>
</dbReference>
<organism evidence="1 2">
    <name type="scientific">Ambrosiozyma monospora</name>
    <name type="common">Yeast</name>
    <name type="synonym">Endomycopsis monosporus</name>
    <dbReference type="NCBI Taxonomy" id="43982"/>
    <lineage>
        <taxon>Eukaryota</taxon>
        <taxon>Fungi</taxon>
        <taxon>Dikarya</taxon>
        <taxon>Ascomycota</taxon>
        <taxon>Saccharomycotina</taxon>
        <taxon>Pichiomycetes</taxon>
        <taxon>Pichiales</taxon>
        <taxon>Pichiaceae</taxon>
        <taxon>Ambrosiozyma</taxon>
    </lineage>
</organism>
<accession>A0ACB5U7N1</accession>
<evidence type="ECO:0000313" key="1">
    <source>
        <dbReference type="EMBL" id="GMF03202.1"/>
    </source>
</evidence>
<reference evidence="1" key="1">
    <citation type="submission" date="2023-04" db="EMBL/GenBank/DDBJ databases">
        <title>Ambrosiozyma monospora NBRC 10751.</title>
        <authorList>
            <person name="Ichikawa N."/>
            <person name="Sato H."/>
            <person name="Tonouchi N."/>
        </authorList>
    </citation>
    <scope>NUCLEOTIDE SEQUENCE</scope>
    <source>
        <strain evidence="1">NBRC 10751</strain>
    </source>
</reference>
<protein>
    <submittedName>
        <fullName evidence="1">Unnamed protein product</fullName>
    </submittedName>
</protein>
<proteinExistence type="predicted"/>
<keyword evidence="2" id="KW-1185">Reference proteome</keyword>
<gene>
    <name evidence="1" type="ORF">Amon02_001170100</name>
</gene>
<comment type="caution">
    <text evidence="1">The sequence shown here is derived from an EMBL/GenBank/DDBJ whole genome shotgun (WGS) entry which is preliminary data.</text>
</comment>
<dbReference type="EMBL" id="BSXS01012890">
    <property type="protein sequence ID" value="GMF03202.1"/>
    <property type="molecule type" value="Genomic_DNA"/>
</dbReference>
<name>A0ACB5U7N1_AMBMO</name>